<feature type="compositionally biased region" description="Basic residues" evidence="1">
    <location>
        <begin position="19"/>
        <end position="31"/>
    </location>
</feature>
<organism evidence="2">
    <name type="scientific">Brachypodium distachyon</name>
    <name type="common">Purple false brome</name>
    <name type="synonym">Trachynia distachya</name>
    <dbReference type="NCBI Taxonomy" id="15368"/>
    <lineage>
        <taxon>Eukaryota</taxon>
        <taxon>Viridiplantae</taxon>
        <taxon>Streptophyta</taxon>
        <taxon>Embryophyta</taxon>
        <taxon>Tracheophyta</taxon>
        <taxon>Spermatophyta</taxon>
        <taxon>Magnoliopsida</taxon>
        <taxon>Liliopsida</taxon>
        <taxon>Poales</taxon>
        <taxon>Poaceae</taxon>
        <taxon>BOP clade</taxon>
        <taxon>Pooideae</taxon>
        <taxon>Stipodae</taxon>
        <taxon>Brachypodieae</taxon>
        <taxon>Brachypodium</taxon>
    </lineage>
</organism>
<evidence type="ECO:0000313" key="3">
    <source>
        <dbReference type="EnsemblPlants" id="KQJ82127"/>
    </source>
</evidence>
<dbReference type="AlphaFoldDB" id="A0A0Q3E2W8"/>
<keyword evidence="4" id="KW-1185">Reference proteome</keyword>
<dbReference type="EnsemblPlants" id="KQJ82127">
    <property type="protein sequence ID" value="KQJ82127"/>
    <property type="gene ID" value="BRADI_5g06409v3"/>
</dbReference>
<reference evidence="3" key="3">
    <citation type="submission" date="2018-08" db="UniProtKB">
        <authorList>
            <consortium name="EnsemblPlants"/>
        </authorList>
    </citation>
    <scope>IDENTIFICATION</scope>
    <source>
        <strain evidence="3">cv. Bd21</strain>
    </source>
</reference>
<feature type="region of interest" description="Disordered" evidence="1">
    <location>
        <begin position="1"/>
        <end position="37"/>
    </location>
</feature>
<protein>
    <submittedName>
        <fullName evidence="2 3">Uncharacterized protein</fullName>
    </submittedName>
</protein>
<sequence length="144" mass="15152">MAGAPPSPRGLPSATPWPRVRRAASPRRPRPPRALLLPSPATTTAHALLPCPHLRLSLPSSPVLLRARASRPPLLRPRLHLAPGAACCPQPRRLGPLAVLACCSPKPSPCTTKPPCVLLLLSISLSVVCCCCSLSPSLLLLLLC</sequence>
<name>A0A0Q3E2W8_BRADI</name>
<gene>
    <name evidence="2" type="ORF">BRADI_5g06409v3</name>
</gene>
<proteinExistence type="predicted"/>
<reference evidence="2 3" key="1">
    <citation type="journal article" date="2010" name="Nature">
        <title>Genome sequencing and analysis of the model grass Brachypodium distachyon.</title>
        <authorList>
            <consortium name="International Brachypodium Initiative"/>
        </authorList>
    </citation>
    <scope>NUCLEOTIDE SEQUENCE [LARGE SCALE GENOMIC DNA]</scope>
    <source>
        <strain evidence="2 3">Bd21</strain>
    </source>
</reference>
<accession>A0A0Q3E2W8</accession>
<evidence type="ECO:0000313" key="4">
    <source>
        <dbReference type="Proteomes" id="UP000008810"/>
    </source>
</evidence>
<dbReference type="InParanoid" id="A0A0Q3E2W8"/>
<reference evidence="2" key="2">
    <citation type="submission" date="2017-06" db="EMBL/GenBank/DDBJ databases">
        <title>WGS assembly of Brachypodium distachyon.</title>
        <authorList>
            <consortium name="The International Brachypodium Initiative"/>
            <person name="Lucas S."/>
            <person name="Harmon-Smith M."/>
            <person name="Lail K."/>
            <person name="Tice H."/>
            <person name="Grimwood J."/>
            <person name="Bruce D."/>
            <person name="Barry K."/>
            <person name="Shu S."/>
            <person name="Lindquist E."/>
            <person name="Wang M."/>
            <person name="Pitluck S."/>
            <person name="Vogel J.P."/>
            <person name="Garvin D.F."/>
            <person name="Mockler T.C."/>
            <person name="Schmutz J."/>
            <person name="Rokhsar D."/>
            <person name="Bevan M.W."/>
        </authorList>
    </citation>
    <scope>NUCLEOTIDE SEQUENCE</scope>
    <source>
        <strain evidence="2">Bd21</strain>
    </source>
</reference>
<dbReference type="EMBL" id="CM000884">
    <property type="protein sequence ID" value="KQJ82127.1"/>
    <property type="molecule type" value="Genomic_DNA"/>
</dbReference>
<evidence type="ECO:0000313" key="2">
    <source>
        <dbReference type="EMBL" id="KQJ82127.1"/>
    </source>
</evidence>
<dbReference type="Proteomes" id="UP000008810">
    <property type="component" value="Chromosome 5"/>
</dbReference>
<dbReference type="Gramene" id="KQJ82127">
    <property type="protein sequence ID" value="KQJ82127"/>
    <property type="gene ID" value="BRADI_5g06409v3"/>
</dbReference>
<evidence type="ECO:0000256" key="1">
    <source>
        <dbReference type="SAM" id="MobiDB-lite"/>
    </source>
</evidence>